<feature type="binding site" evidence="4">
    <location>
        <position position="80"/>
    </location>
    <ligand>
        <name>(6R)-10-formyltetrahydrofolate</name>
        <dbReference type="ChEBI" id="CHEBI:195366"/>
    </ligand>
</feature>
<accession>A0A0G3HBC0</accession>
<dbReference type="InterPro" id="IPR002376">
    <property type="entry name" value="Formyl_transf_N"/>
</dbReference>
<proteinExistence type="inferred from homology"/>
<reference evidence="8" key="2">
    <citation type="submission" date="2015-05" db="EMBL/GenBank/DDBJ databases">
        <title>Complete genome sequence of Corynebacterium uterequi DSM 45634, isolated from the uterus of a maiden mare.</title>
        <authorList>
            <person name="Ruckert C."/>
            <person name="Albersmeier A."/>
            <person name="Winkler A."/>
            <person name="Tauch A."/>
        </authorList>
    </citation>
    <scope>NUCLEOTIDE SEQUENCE [LARGE SCALE GENOMIC DNA]</scope>
    <source>
        <strain evidence="8">DSM 45634</strain>
    </source>
</reference>
<dbReference type="SUPFAM" id="SSF53328">
    <property type="entry name" value="Formyltransferase"/>
    <property type="match status" value="1"/>
</dbReference>
<feature type="active site" description="Proton donor" evidence="4">
    <location>
        <position position="124"/>
    </location>
</feature>
<keyword evidence="8" id="KW-1185">Reference proteome</keyword>
<evidence type="ECO:0000313" key="8">
    <source>
        <dbReference type="Proteomes" id="UP000035548"/>
    </source>
</evidence>
<dbReference type="HAMAP" id="MF_01930">
    <property type="entry name" value="PurN"/>
    <property type="match status" value="1"/>
</dbReference>
<comment type="pathway">
    <text evidence="1 4">Purine metabolism; IMP biosynthesis via de novo pathway; N(2)-formyl-N(1)-(5-phospho-D-ribosyl)glycinamide from N(1)-(5-phospho-D-ribosyl)glycinamide (10-formyl THF route): step 1/1.</text>
</comment>
<dbReference type="Gene3D" id="3.40.50.170">
    <property type="entry name" value="Formyl transferase, N-terminal domain"/>
    <property type="match status" value="1"/>
</dbReference>
<evidence type="ECO:0000256" key="1">
    <source>
        <dbReference type="ARBA" id="ARBA00005054"/>
    </source>
</evidence>
<organism evidence="7 8">
    <name type="scientific">Corynebacterium uterequi</name>
    <dbReference type="NCBI Taxonomy" id="1072256"/>
    <lineage>
        <taxon>Bacteria</taxon>
        <taxon>Bacillati</taxon>
        <taxon>Actinomycetota</taxon>
        <taxon>Actinomycetes</taxon>
        <taxon>Mycobacteriales</taxon>
        <taxon>Corynebacteriaceae</taxon>
        <taxon>Corynebacterium</taxon>
    </lineage>
</organism>
<dbReference type="InterPro" id="IPR004607">
    <property type="entry name" value="GART"/>
</dbReference>
<feature type="domain" description="Formyl transferase N-terminal" evidence="6">
    <location>
        <begin position="24"/>
        <end position="197"/>
    </location>
</feature>
<dbReference type="Pfam" id="PF00551">
    <property type="entry name" value="Formyl_trans_N"/>
    <property type="match status" value="1"/>
</dbReference>
<sequence>MVSPLTSNDPSPTDPAQVAGQPTRVVVLASGSGTLLQAILDHQDERYRVVSVIADVPCEALQRAERAGIPAHRVALGEDRGEWNRRLADTVAAAAPDLVVSAGFMKILGPAFLDRFEGVTINTHPALLPSFPGAHAVRDALAYGVKVTGSTVHFVDGGVDTGRIIAQEAVAVHGSDDEATLHERIKSVERRLIVEVLRTAVVDKDTRKVHIDHE</sequence>
<reference evidence="7 8" key="1">
    <citation type="journal article" date="2015" name="Genome Announc.">
        <title>Virulence Factor Genes Detected in the Complete Genome Sequence of Corynebacterium uterequi DSM 45634, Isolated from the Uterus of a Maiden Mare.</title>
        <authorList>
            <person name="Ruckert C."/>
            <person name="Kriete M."/>
            <person name="Jaenicke S."/>
            <person name="Winkler A."/>
            <person name="Tauch A."/>
        </authorList>
    </citation>
    <scope>NUCLEOTIDE SEQUENCE [LARGE SCALE GENOMIC DNA]</scope>
    <source>
        <strain evidence="7 8">DSM 45634</strain>
    </source>
</reference>
<dbReference type="GO" id="GO:0005829">
    <property type="term" value="C:cytosol"/>
    <property type="evidence" value="ECO:0007669"/>
    <property type="project" value="TreeGrafter"/>
</dbReference>
<dbReference type="CDD" id="cd08645">
    <property type="entry name" value="FMT_core_GART"/>
    <property type="match status" value="1"/>
</dbReference>
<dbReference type="GO" id="GO:0006189">
    <property type="term" value="P:'de novo' IMP biosynthetic process"/>
    <property type="evidence" value="ECO:0007669"/>
    <property type="project" value="UniProtKB-UniRule"/>
</dbReference>
<dbReference type="GO" id="GO:0004644">
    <property type="term" value="F:phosphoribosylglycinamide formyltransferase activity"/>
    <property type="evidence" value="ECO:0007669"/>
    <property type="project" value="UniProtKB-UniRule"/>
</dbReference>
<feature type="region of interest" description="Disordered" evidence="5">
    <location>
        <begin position="1"/>
        <end position="20"/>
    </location>
</feature>
<dbReference type="UniPathway" id="UPA00074">
    <property type="reaction ID" value="UER00126"/>
</dbReference>
<evidence type="ECO:0000256" key="4">
    <source>
        <dbReference type="HAMAP-Rule" id="MF_01930"/>
    </source>
</evidence>
<dbReference type="RefSeq" id="WP_169747317.1">
    <property type="nucleotide sequence ID" value="NZ_CP011546.1"/>
</dbReference>
<dbReference type="Proteomes" id="UP000035548">
    <property type="component" value="Chromosome"/>
</dbReference>
<dbReference type="PANTHER" id="PTHR43369:SF2">
    <property type="entry name" value="PHOSPHORIBOSYLGLYCINAMIDE FORMYLTRANSFERASE"/>
    <property type="match status" value="1"/>
</dbReference>
<dbReference type="KEGG" id="cut:CUTER_03390"/>
<evidence type="ECO:0000256" key="5">
    <source>
        <dbReference type="SAM" id="MobiDB-lite"/>
    </source>
</evidence>
<feature type="site" description="Raises pKa of active site His" evidence="4">
    <location>
        <position position="160"/>
    </location>
</feature>
<comment type="function">
    <text evidence="4">Catalyzes the transfer of a formyl group from 10-formyltetrahydrofolate to 5-phospho-ribosyl-glycinamide (GAR), producing 5-phospho-ribosyl-N-formylglycinamide (FGAR) and tetrahydrofolate.</text>
</comment>
<comment type="similarity">
    <text evidence="4">Belongs to the GART family.</text>
</comment>
<feature type="binding site" evidence="4">
    <location>
        <position position="122"/>
    </location>
    <ligand>
        <name>(6R)-10-formyltetrahydrofolate</name>
        <dbReference type="ChEBI" id="CHEBI:195366"/>
    </ligand>
</feature>
<dbReference type="PANTHER" id="PTHR43369">
    <property type="entry name" value="PHOSPHORIBOSYLGLYCINAMIDE FORMYLTRANSFERASE"/>
    <property type="match status" value="1"/>
</dbReference>
<dbReference type="EMBL" id="CP011546">
    <property type="protein sequence ID" value="AKK10686.1"/>
    <property type="molecule type" value="Genomic_DNA"/>
</dbReference>
<keyword evidence="2 4" id="KW-0808">Transferase</keyword>
<dbReference type="NCBIfam" id="TIGR00639">
    <property type="entry name" value="PurN"/>
    <property type="match status" value="1"/>
</dbReference>
<evidence type="ECO:0000259" key="6">
    <source>
        <dbReference type="Pfam" id="PF00551"/>
    </source>
</evidence>
<keyword evidence="3 4" id="KW-0658">Purine biosynthesis</keyword>
<comment type="caution">
    <text evidence="4">Lacks conserved residue(s) required for the propagation of feature annotation.</text>
</comment>
<dbReference type="AlphaFoldDB" id="A0A0G3HBC0"/>
<dbReference type="STRING" id="1072256.CUTER_03390"/>
<feature type="binding site" evidence="4">
    <location>
        <begin position="105"/>
        <end position="108"/>
    </location>
    <ligand>
        <name>(6R)-10-formyltetrahydrofolate</name>
        <dbReference type="ChEBI" id="CHEBI:195366"/>
    </ligand>
</feature>
<evidence type="ECO:0000256" key="3">
    <source>
        <dbReference type="ARBA" id="ARBA00022755"/>
    </source>
</evidence>
<gene>
    <name evidence="4" type="primary">purN</name>
    <name evidence="7" type="ORF">CUTER_03390</name>
</gene>
<evidence type="ECO:0000256" key="2">
    <source>
        <dbReference type="ARBA" id="ARBA00022679"/>
    </source>
</evidence>
<dbReference type="PATRIC" id="fig|1072256.5.peg.673"/>
<dbReference type="InterPro" id="IPR036477">
    <property type="entry name" value="Formyl_transf_N_sf"/>
</dbReference>
<evidence type="ECO:0000313" key="7">
    <source>
        <dbReference type="EMBL" id="AKK10686.1"/>
    </source>
</evidence>
<dbReference type="EC" id="2.1.2.2" evidence="4"/>
<feature type="compositionally biased region" description="Polar residues" evidence="5">
    <location>
        <begin position="1"/>
        <end position="11"/>
    </location>
</feature>
<protein>
    <recommendedName>
        <fullName evidence="4">Phosphoribosylglycinamide formyltransferase</fullName>
        <ecNumber evidence="4">2.1.2.2</ecNumber>
    </recommendedName>
    <alternativeName>
        <fullName evidence="4">5'-phosphoribosylglycinamide transformylase</fullName>
    </alternativeName>
    <alternativeName>
        <fullName evidence="4">GAR transformylase</fullName>
        <shortName evidence="4">GART</shortName>
    </alternativeName>
</protein>
<name>A0A0G3HBC0_9CORY</name>
<comment type="catalytic activity">
    <reaction evidence="4">
        <text>N(1)-(5-phospho-beta-D-ribosyl)glycinamide + (6R)-10-formyltetrahydrofolate = N(2)-formyl-N(1)-(5-phospho-beta-D-ribosyl)glycinamide + (6S)-5,6,7,8-tetrahydrofolate + H(+)</text>
        <dbReference type="Rhea" id="RHEA:15053"/>
        <dbReference type="ChEBI" id="CHEBI:15378"/>
        <dbReference type="ChEBI" id="CHEBI:57453"/>
        <dbReference type="ChEBI" id="CHEBI:143788"/>
        <dbReference type="ChEBI" id="CHEBI:147286"/>
        <dbReference type="ChEBI" id="CHEBI:195366"/>
        <dbReference type="EC" id="2.1.2.2"/>
    </reaction>
</comment>